<evidence type="ECO:0000259" key="2">
    <source>
        <dbReference type="PROSITE" id="PS01124"/>
    </source>
</evidence>
<keyword evidence="1" id="KW-1133">Transmembrane helix</keyword>
<dbReference type="InterPro" id="IPR018060">
    <property type="entry name" value="HTH_AraC"/>
</dbReference>
<evidence type="ECO:0000256" key="1">
    <source>
        <dbReference type="SAM" id="Phobius"/>
    </source>
</evidence>
<dbReference type="SMART" id="SM00028">
    <property type="entry name" value="TPR"/>
    <property type="match status" value="5"/>
</dbReference>
<dbReference type="Gene3D" id="1.10.10.60">
    <property type="entry name" value="Homeodomain-like"/>
    <property type="match status" value="2"/>
</dbReference>
<protein>
    <submittedName>
        <fullName evidence="3">Helix-turn-helix domain-containing protein</fullName>
    </submittedName>
</protein>
<proteinExistence type="predicted"/>
<dbReference type="InterPro" id="IPR019734">
    <property type="entry name" value="TPR_rpt"/>
</dbReference>
<sequence>MNNHHKILLLLFNLFSFFLTAQELQNLSYKKILNLYAGYPENDSRAMVFVNRYLEKAKKEHSLKEQINGYEEAIYYTESLNRKLSYADSAISVAFKTNEPDVVSRAYLGKGIIYYYNSREYKNALELYLKAYKFSQNSEDDYLKNKIIYHLGIVKNYLGYYQEASEHFKSTSRYFEKQLKQKLQPNIRLNNEAGYFNSIYGLSNCYKNLGLYEKEDSLINLGLQKNQNINEHLLEYGYFQKGKGVQLLRKGQQDKALKHLELSRDILLNNQDYGSLTTVYFYLGKLYWLKGNKTESLHYLNKVDSLVSKFRLMSPEIRSNYQYLISDAKQNGDSKRYSYFVHRLLKADSDQNDELPMMLSKINQEYDNDGLSRENQLLENKNQNLSYLFLLIPVGLILSIYLLSFWRRVKERKITEKYNEILKKFNERNSILKTEPIADNKTEHKKEPYSPEIIEDIKVKLKKFEENKLFLAKNLTLPKVAKMLGRNHSQLSYVLNEHLDITFTHYLKTLRIGYITNLLVENKLYLQYKVENLAHECGMSSRQLFSTHFFEINGIRPIEFIRERIKENEEK</sequence>
<keyword evidence="1" id="KW-0472">Membrane</keyword>
<dbReference type="Gene3D" id="1.25.40.10">
    <property type="entry name" value="Tetratricopeptide repeat domain"/>
    <property type="match status" value="2"/>
</dbReference>
<keyword evidence="1" id="KW-0812">Transmembrane</keyword>
<feature type="domain" description="HTH araC/xylS-type" evidence="2">
    <location>
        <begin position="459"/>
        <end position="563"/>
    </location>
</feature>
<accession>A0ABD5B376</accession>
<evidence type="ECO:0000313" key="3">
    <source>
        <dbReference type="EMBL" id="MDQ8747854.1"/>
    </source>
</evidence>
<dbReference type="SUPFAM" id="SSF48452">
    <property type="entry name" value="TPR-like"/>
    <property type="match status" value="2"/>
</dbReference>
<dbReference type="Proteomes" id="UP001239265">
    <property type="component" value="Unassembled WGS sequence"/>
</dbReference>
<comment type="caution">
    <text evidence="3">The sequence shown here is derived from an EMBL/GenBank/DDBJ whole genome shotgun (WGS) entry which is preliminary data.</text>
</comment>
<feature type="transmembrane region" description="Helical" evidence="1">
    <location>
        <begin position="385"/>
        <end position="406"/>
    </location>
</feature>
<dbReference type="PROSITE" id="PS01124">
    <property type="entry name" value="HTH_ARAC_FAMILY_2"/>
    <property type="match status" value="1"/>
</dbReference>
<dbReference type="SMART" id="SM00342">
    <property type="entry name" value="HTH_ARAC"/>
    <property type="match status" value="1"/>
</dbReference>
<dbReference type="EMBL" id="JAUCQJ010000001">
    <property type="protein sequence ID" value="MDQ8747854.1"/>
    <property type="molecule type" value="Genomic_DNA"/>
</dbReference>
<dbReference type="Pfam" id="PF12833">
    <property type="entry name" value="HTH_18"/>
    <property type="match status" value="1"/>
</dbReference>
<dbReference type="AlphaFoldDB" id="A0ABD5B376"/>
<evidence type="ECO:0000313" key="4">
    <source>
        <dbReference type="Proteomes" id="UP001239265"/>
    </source>
</evidence>
<gene>
    <name evidence="3" type="ORF">QT385_04320</name>
</gene>
<name>A0ABD5B376_ELIMR</name>
<dbReference type="RefSeq" id="WP_309046228.1">
    <property type="nucleotide sequence ID" value="NZ_JAUCQJ010000001.1"/>
</dbReference>
<organism evidence="3 4">
    <name type="scientific">Elizabethkingia miricola</name>
    <name type="common">Chryseobacterium miricola</name>
    <dbReference type="NCBI Taxonomy" id="172045"/>
    <lineage>
        <taxon>Bacteria</taxon>
        <taxon>Pseudomonadati</taxon>
        <taxon>Bacteroidota</taxon>
        <taxon>Flavobacteriia</taxon>
        <taxon>Flavobacteriales</taxon>
        <taxon>Weeksellaceae</taxon>
        <taxon>Elizabethkingia</taxon>
    </lineage>
</organism>
<dbReference type="InterPro" id="IPR011990">
    <property type="entry name" value="TPR-like_helical_dom_sf"/>
</dbReference>
<reference evidence="3 4" key="1">
    <citation type="submission" date="2023-06" db="EMBL/GenBank/DDBJ databases">
        <title>Nosocomial Elizabethkingia miricola genome.</title>
        <authorList>
            <person name="Morgado S."/>
            <person name="Fonseca E."/>
            <person name="Freitas F."/>
            <person name="Vicente A.C."/>
        </authorList>
    </citation>
    <scope>NUCLEOTIDE SEQUENCE [LARGE SCALE GENOMIC DNA]</scope>
    <source>
        <strain evidence="3 4">EM15</strain>
    </source>
</reference>